<keyword evidence="3" id="KW-0808">Transferase</keyword>
<keyword evidence="7" id="KW-0902">Two-component regulatory system</keyword>
<dbReference type="EC" id="2.7.13.3" evidence="2"/>
<dbReference type="Pfam" id="PF02518">
    <property type="entry name" value="HATPase_c"/>
    <property type="match status" value="1"/>
</dbReference>
<dbReference type="InterPro" id="IPR004358">
    <property type="entry name" value="Sig_transdc_His_kin-like_C"/>
</dbReference>
<keyword evidence="8" id="KW-1133">Transmembrane helix</keyword>
<evidence type="ECO:0000256" key="6">
    <source>
        <dbReference type="ARBA" id="ARBA00022840"/>
    </source>
</evidence>
<feature type="transmembrane region" description="Helical" evidence="8">
    <location>
        <begin position="12"/>
        <end position="33"/>
    </location>
</feature>
<dbReference type="PRINTS" id="PR00344">
    <property type="entry name" value="BCTRLSENSOR"/>
</dbReference>
<dbReference type="GO" id="GO:0004673">
    <property type="term" value="F:protein histidine kinase activity"/>
    <property type="evidence" value="ECO:0007669"/>
    <property type="project" value="UniProtKB-EC"/>
</dbReference>
<evidence type="ECO:0000256" key="8">
    <source>
        <dbReference type="SAM" id="Phobius"/>
    </source>
</evidence>
<dbReference type="SUPFAM" id="SSF55874">
    <property type="entry name" value="ATPase domain of HSP90 chaperone/DNA topoisomerase II/histidine kinase"/>
    <property type="match status" value="1"/>
</dbReference>
<feature type="domain" description="Histidine kinase" evidence="9">
    <location>
        <begin position="192"/>
        <end position="397"/>
    </location>
</feature>
<organism evidence="10 11">
    <name type="scientific">Pedobacter yulinensis</name>
    <dbReference type="NCBI Taxonomy" id="2126353"/>
    <lineage>
        <taxon>Bacteria</taxon>
        <taxon>Pseudomonadati</taxon>
        <taxon>Bacteroidota</taxon>
        <taxon>Sphingobacteriia</taxon>
        <taxon>Sphingobacteriales</taxon>
        <taxon>Sphingobacteriaceae</taxon>
        <taxon>Pedobacter</taxon>
    </lineage>
</organism>
<dbReference type="PANTHER" id="PTHR43065:SF46">
    <property type="entry name" value="C4-DICARBOXYLATE TRANSPORT SENSOR PROTEIN DCTB"/>
    <property type="match status" value="1"/>
</dbReference>
<dbReference type="InterPro" id="IPR003594">
    <property type="entry name" value="HATPase_dom"/>
</dbReference>
<dbReference type="PROSITE" id="PS50109">
    <property type="entry name" value="HIS_KIN"/>
    <property type="match status" value="1"/>
</dbReference>
<comment type="caution">
    <text evidence="10">The sequence shown here is derived from an EMBL/GenBank/DDBJ whole genome shotgun (WGS) entry which is preliminary data.</text>
</comment>
<dbReference type="Proteomes" id="UP000240912">
    <property type="component" value="Unassembled WGS sequence"/>
</dbReference>
<feature type="transmembrane region" description="Helical" evidence="8">
    <location>
        <begin position="154"/>
        <end position="174"/>
    </location>
</feature>
<proteinExistence type="predicted"/>
<keyword evidence="11" id="KW-1185">Reference proteome</keyword>
<comment type="catalytic activity">
    <reaction evidence="1">
        <text>ATP + protein L-histidine = ADP + protein N-phospho-L-histidine.</text>
        <dbReference type="EC" id="2.7.13.3"/>
    </reaction>
</comment>
<dbReference type="SMART" id="SM00387">
    <property type="entry name" value="HATPase_c"/>
    <property type="match status" value="1"/>
</dbReference>
<evidence type="ECO:0000256" key="3">
    <source>
        <dbReference type="ARBA" id="ARBA00022679"/>
    </source>
</evidence>
<protein>
    <recommendedName>
        <fullName evidence="2">histidine kinase</fullName>
        <ecNumber evidence="2">2.7.13.3</ecNumber>
    </recommendedName>
</protein>
<evidence type="ECO:0000256" key="7">
    <source>
        <dbReference type="ARBA" id="ARBA00023012"/>
    </source>
</evidence>
<name>A0A2T3HRS6_9SPHI</name>
<keyword evidence="8" id="KW-0812">Transmembrane</keyword>
<evidence type="ECO:0000313" key="10">
    <source>
        <dbReference type="EMBL" id="PST85138.1"/>
    </source>
</evidence>
<accession>A0A2T3HRS6</accession>
<dbReference type="InterPro" id="IPR005467">
    <property type="entry name" value="His_kinase_dom"/>
</dbReference>
<dbReference type="GO" id="GO:0005524">
    <property type="term" value="F:ATP binding"/>
    <property type="evidence" value="ECO:0007669"/>
    <property type="project" value="UniProtKB-KW"/>
</dbReference>
<dbReference type="PANTHER" id="PTHR43065">
    <property type="entry name" value="SENSOR HISTIDINE KINASE"/>
    <property type="match status" value="1"/>
</dbReference>
<dbReference type="GO" id="GO:0000160">
    <property type="term" value="P:phosphorelay signal transduction system"/>
    <property type="evidence" value="ECO:0007669"/>
    <property type="project" value="UniProtKB-KW"/>
</dbReference>
<dbReference type="OrthoDB" id="1931120at2"/>
<evidence type="ECO:0000256" key="4">
    <source>
        <dbReference type="ARBA" id="ARBA00022741"/>
    </source>
</evidence>
<evidence type="ECO:0000256" key="1">
    <source>
        <dbReference type="ARBA" id="ARBA00000085"/>
    </source>
</evidence>
<sequence>MNPYQQKRRRKFFLLIFALVIGTASVFYTDFFVKKMEREERVQFQLWVKAAEKRFELYDDNRYTEIIDMINKSSTVPVILTDMEDAIIAVNNLDTTKRHIKLDDSPKAIADSIYFQNQLATMKKQHRPIPIAGLYGTEYKVYYKDSFILTQLRYFPYIQLAVVAVFLLAAYVAFSSARKLEQDQVWVGLAKETAHQLGTPISSLMAWMEIIKSRFGSEDDQLFLEMENDIQRLEVVTDRFSKIGSKPILDDHTVFIVVRNFVEYFKVRTSDKIKFRVTGDEQVRAMLNVPLFDWVLENLLKNAANAIENDGNITIEIIENLAKEQVFIDVHDTGKGIPRSKFDAVFQPGYTTRKRGWGLGLSLTRRMVENYHSGQIFVKDSELGKGTTFRIILKSSLKYEPTTA</sequence>
<keyword evidence="6" id="KW-0067">ATP-binding</keyword>
<keyword evidence="4" id="KW-0547">Nucleotide-binding</keyword>
<evidence type="ECO:0000313" key="11">
    <source>
        <dbReference type="Proteomes" id="UP000240912"/>
    </source>
</evidence>
<evidence type="ECO:0000259" key="9">
    <source>
        <dbReference type="PROSITE" id="PS50109"/>
    </source>
</evidence>
<evidence type="ECO:0000256" key="5">
    <source>
        <dbReference type="ARBA" id="ARBA00022777"/>
    </source>
</evidence>
<dbReference type="Gene3D" id="3.30.565.10">
    <property type="entry name" value="Histidine kinase-like ATPase, C-terminal domain"/>
    <property type="match status" value="1"/>
</dbReference>
<reference evidence="10 11" key="1">
    <citation type="submission" date="2018-03" db="EMBL/GenBank/DDBJ databases">
        <authorList>
            <person name="Keele B.F."/>
        </authorList>
    </citation>
    <scope>NUCLEOTIDE SEQUENCE [LARGE SCALE GENOMIC DNA]</scope>
    <source>
        <strain evidence="10 11">YL28-9</strain>
    </source>
</reference>
<evidence type="ECO:0000256" key="2">
    <source>
        <dbReference type="ARBA" id="ARBA00012438"/>
    </source>
</evidence>
<keyword evidence="8" id="KW-0472">Membrane</keyword>
<dbReference type="EMBL" id="PYLS01000001">
    <property type="protein sequence ID" value="PST85138.1"/>
    <property type="molecule type" value="Genomic_DNA"/>
</dbReference>
<dbReference type="AlphaFoldDB" id="A0A2T3HRS6"/>
<keyword evidence="5 10" id="KW-0418">Kinase</keyword>
<gene>
    <name evidence="10" type="ORF">C7T94_03255</name>
</gene>
<dbReference type="InterPro" id="IPR036890">
    <property type="entry name" value="HATPase_C_sf"/>
</dbReference>
<dbReference type="RefSeq" id="WP_107213591.1">
    <property type="nucleotide sequence ID" value="NZ_KZ686268.1"/>
</dbReference>